<comment type="caution">
    <text evidence="2">The sequence shown here is derived from an EMBL/GenBank/DDBJ whole genome shotgun (WGS) entry which is preliminary data.</text>
</comment>
<organism evidence="2 3">
    <name type="scientific">Brumimicrobium aurantiacum</name>
    <dbReference type="NCBI Taxonomy" id="1737063"/>
    <lineage>
        <taxon>Bacteria</taxon>
        <taxon>Pseudomonadati</taxon>
        <taxon>Bacteroidota</taxon>
        <taxon>Flavobacteriia</taxon>
        <taxon>Flavobacteriales</taxon>
        <taxon>Crocinitomicaceae</taxon>
        <taxon>Brumimicrobium</taxon>
    </lineage>
</organism>
<gene>
    <name evidence="2" type="ORF">DXU93_10720</name>
</gene>
<name>A0A3E1EWR6_9FLAO</name>
<dbReference type="Proteomes" id="UP000257127">
    <property type="component" value="Unassembled WGS sequence"/>
</dbReference>
<keyword evidence="1" id="KW-0812">Transmembrane</keyword>
<evidence type="ECO:0008006" key="4">
    <source>
        <dbReference type="Google" id="ProtNLM"/>
    </source>
</evidence>
<dbReference type="RefSeq" id="WP_116881285.1">
    <property type="nucleotide sequence ID" value="NZ_QURB01000006.1"/>
</dbReference>
<keyword evidence="1" id="KW-0472">Membrane</keyword>
<feature type="transmembrane region" description="Helical" evidence="1">
    <location>
        <begin position="6"/>
        <end position="25"/>
    </location>
</feature>
<proteinExistence type="predicted"/>
<evidence type="ECO:0000256" key="1">
    <source>
        <dbReference type="SAM" id="Phobius"/>
    </source>
</evidence>
<protein>
    <recommendedName>
        <fullName evidence="4">PH domain-containing protein</fullName>
    </recommendedName>
</protein>
<keyword evidence="1" id="KW-1133">Transmembrane helix</keyword>
<keyword evidence="3" id="KW-1185">Reference proteome</keyword>
<evidence type="ECO:0000313" key="3">
    <source>
        <dbReference type="Proteomes" id="UP000257127"/>
    </source>
</evidence>
<accession>A0A3E1EWR6</accession>
<dbReference type="AlphaFoldDB" id="A0A3E1EWR6"/>
<sequence>MILISALIFYPILMILIWIKPFSFIGELQISKRGVHGFKNDLIEWGDIKSFKLKNLRGHHYIMLKLHNGKVFHITSSRSSSDENLTLFYDRFIELKPIESDIQLL</sequence>
<dbReference type="EMBL" id="QURB01000006">
    <property type="protein sequence ID" value="RFC54004.1"/>
    <property type="molecule type" value="Genomic_DNA"/>
</dbReference>
<evidence type="ECO:0000313" key="2">
    <source>
        <dbReference type="EMBL" id="RFC54004.1"/>
    </source>
</evidence>
<reference evidence="2 3" key="1">
    <citation type="submission" date="2018-08" db="EMBL/GenBank/DDBJ databases">
        <title>The draft genome squence of Brumimicrobium sp. N62.</title>
        <authorList>
            <person name="Du Z.-J."/>
            <person name="Luo H.-R."/>
        </authorList>
    </citation>
    <scope>NUCLEOTIDE SEQUENCE [LARGE SCALE GENOMIC DNA]</scope>
    <source>
        <strain evidence="2 3">N62</strain>
    </source>
</reference>